<feature type="non-terminal residue" evidence="1">
    <location>
        <position position="87"/>
    </location>
</feature>
<organism evidence="1 2">
    <name type="scientific">Nesidiocoris tenuis</name>
    <dbReference type="NCBI Taxonomy" id="355587"/>
    <lineage>
        <taxon>Eukaryota</taxon>
        <taxon>Metazoa</taxon>
        <taxon>Ecdysozoa</taxon>
        <taxon>Arthropoda</taxon>
        <taxon>Hexapoda</taxon>
        <taxon>Insecta</taxon>
        <taxon>Pterygota</taxon>
        <taxon>Neoptera</taxon>
        <taxon>Paraneoptera</taxon>
        <taxon>Hemiptera</taxon>
        <taxon>Heteroptera</taxon>
        <taxon>Panheteroptera</taxon>
        <taxon>Cimicomorpha</taxon>
        <taxon>Miridae</taxon>
        <taxon>Dicyphina</taxon>
        <taxon>Nesidiocoris</taxon>
    </lineage>
</organism>
<protein>
    <submittedName>
        <fullName evidence="1">Uncharacterized protein</fullName>
    </submittedName>
</protein>
<dbReference type="EMBL" id="CADCXU010005323">
    <property type="protein sequence ID" value="CAA9997030.1"/>
    <property type="molecule type" value="Genomic_DNA"/>
</dbReference>
<dbReference type="AlphaFoldDB" id="A0A6H5G3F2"/>
<name>A0A6H5G3F2_9HEMI</name>
<proteinExistence type="predicted"/>
<accession>A0A6H5G3F2</accession>
<evidence type="ECO:0000313" key="1">
    <source>
        <dbReference type="EMBL" id="CAA9997030.1"/>
    </source>
</evidence>
<keyword evidence="2" id="KW-1185">Reference proteome</keyword>
<sequence length="87" mass="10148">MKNVDTNRDLVGVWRLGRNRPTAGRDGPYKSKRWQRRILMKLAQSSPELLSPTIKGHVPYYRDGWQALGHLLVKRNQVSNAIRVRLR</sequence>
<dbReference type="Proteomes" id="UP000479000">
    <property type="component" value="Unassembled WGS sequence"/>
</dbReference>
<gene>
    <name evidence="1" type="ORF">NTEN_LOCUS3385</name>
</gene>
<evidence type="ECO:0000313" key="2">
    <source>
        <dbReference type="Proteomes" id="UP000479000"/>
    </source>
</evidence>
<reference evidence="1 2" key="1">
    <citation type="submission" date="2020-02" db="EMBL/GenBank/DDBJ databases">
        <authorList>
            <person name="Ferguson B K."/>
        </authorList>
    </citation>
    <scope>NUCLEOTIDE SEQUENCE [LARGE SCALE GENOMIC DNA]</scope>
</reference>